<evidence type="ECO:0000313" key="1">
    <source>
        <dbReference type="EMBL" id="SVE07529.1"/>
    </source>
</evidence>
<sequence length="84" mass="10003">MSQIMKDDEINTYKFDVFDTQKFQDTFVEWFSQFKENVIDKEFENGSKGEGVIVKTKDGITFQFSTKWRVSMELVNPDREDDDE</sequence>
<organism evidence="1">
    <name type="scientific">marine metagenome</name>
    <dbReference type="NCBI Taxonomy" id="408172"/>
    <lineage>
        <taxon>unclassified sequences</taxon>
        <taxon>metagenomes</taxon>
        <taxon>ecological metagenomes</taxon>
    </lineage>
</organism>
<gene>
    <name evidence="1" type="ORF">METZ01_LOCUS460383</name>
</gene>
<accession>A0A383AIZ2</accession>
<protein>
    <submittedName>
        <fullName evidence="1">Uncharacterized protein</fullName>
    </submittedName>
</protein>
<dbReference type="EMBL" id="UINC01192403">
    <property type="protein sequence ID" value="SVE07529.1"/>
    <property type="molecule type" value="Genomic_DNA"/>
</dbReference>
<reference evidence="1" key="1">
    <citation type="submission" date="2018-05" db="EMBL/GenBank/DDBJ databases">
        <authorList>
            <person name="Lanie J.A."/>
            <person name="Ng W.-L."/>
            <person name="Kazmierczak K.M."/>
            <person name="Andrzejewski T.M."/>
            <person name="Davidsen T.M."/>
            <person name="Wayne K.J."/>
            <person name="Tettelin H."/>
            <person name="Glass J.I."/>
            <person name="Rusch D."/>
            <person name="Podicherti R."/>
            <person name="Tsui H.-C.T."/>
            <person name="Winkler M.E."/>
        </authorList>
    </citation>
    <scope>NUCLEOTIDE SEQUENCE</scope>
</reference>
<dbReference type="AlphaFoldDB" id="A0A383AIZ2"/>
<name>A0A383AIZ2_9ZZZZ</name>
<proteinExistence type="predicted"/>
<feature type="non-terminal residue" evidence="1">
    <location>
        <position position="84"/>
    </location>
</feature>